<dbReference type="PANTHER" id="PTHR43540">
    <property type="entry name" value="PEROXYUREIDOACRYLATE/UREIDOACRYLATE AMIDOHYDROLASE-RELATED"/>
    <property type="match status" value="1"/>
</dbReference>
<gene>
    <name evidence="3" type="ORF">CFN78_22755</name>
</gene>
<proteinExistence type="predicted"/>
<protein>
    <submittedName>
        <fullName evidence="3">Cysteine hydrolase</fullName>
    </submittedName>
</protein>
<reference evidence="3 4" key="1">
    <citation type="submission" date="2017-07" db="EMBL/GenBank/DDBJ databases">
        <title>Amycolatopsis antarcticus sp. nov., isolated from the surface of an Antarcticus brown macroalga.</title>
        <authorList>
            <person name="Wang J."/>
            <person name="Leiva S."/>
            <person name="Huang J."/>
            <person name="Huang Y."/>
        </authorList>
    </citation>
    <scope>NUCLEOTIDE SEQUENCE [LARGE SCALE GENOMIC DNA]</scope>
    <source>
        <strain evidence="3 4">AU-G6</strain>
    </source>
</reference>
<feature type="domain" description="Isochorismatase-like" evidence="2">
    <location>
        <begin position="4"/>
        <end position="149"/>
    </location>
</feature>
<dbReference type="AlphaFoldDB" id="A0A263CXU9"/>
<dbReference type="EMBL" id="NKYE01000016">
    <property type="protein sequence ID" value="OZM70973.1"/>
    <property type="molecule type" value="Genomic_DNA"/>
</dbReference>
<dbReference type="Proteomes" id="UP000242444">
    <property type="component" value="Unassembled WGS sequence"/>
</dbReference>
<evidence type="ECO:0000313" key="4">
    <source>
        <dbReference type="Proteomes" id="UP000242444"/>
    </source>
</evidence>
<keyword evidence="4" id="KW-1185">Reference proteome</keyword>
<dbReference type="InParanoid" id="A0A263CXU9"/>
<organism evidence="3 4">
    <name type="scientific">Amycolatopsis antarctica</name>
    <dbReference type="NCBI Taxonomy" id="1854586"/>
    <lineage>
        <taxon>Bacteria</taxon>
        <taxon>Bacillati</taxon>
        <taxon>Actinomycetota</taxon>
        <taxon>Actinomycetes</taxon>
        <taxon>Pseudonocardiales</taxon>
        <taxon>Pseudonocardiaceae</taxon>
        <taxon>Amycolatopsis</taxon>
    </lineage>
</organism>
<dbReference type="RefSeq" id="WP_094864911.1">
    <property type="nucleotide sequence ID" value="NZ_NKYE01000016.1"/>
</dbReference>
<dbReference type="InterPro" id="IPR036380">
    <property type="entry name" value="Isochorismatase-like_sf"/>
</dbReference>
<dbReference type="Gene3D" id="3.40.50.850">
    <property type="entry name" value="Isochorismatase-like"/>
    <property type="match status" value="1"/>
</dbReference>
<name>A0A263CXU9_9PSEU</name>
<sequence>MNRALIVLDVQESFRQRDDWQDVSAPDIADRVARLVRLARAAGDRVFWVLHTEPGSGTVFDPASGHVRLLPGLDPATDEPVLRKTAHNAFTTTNIAQTLTAEGVGELLVCGIRTEQCCETTARLAADLGYRVTFVIDATATTPREHRDAPAGRRRAEILADPRTLRVEHIIERTEYALDGRFATIRTIAELENLAPALTGS</sequence>
<dbReference type="InterPro" id="IPR050272">
    <property type="entry name" value="Isochorismatase-like_hydrls"/>
</dbReference>
<evidence type="ECO:0000313" key="3">
    <source>
        <dbReference type="EMBL" id="OZM70973.1"/>
    </source>
</evidence>
<evidence type="ECO:0000256" key="1">
    <source>
        <dbReference type="ARBA" id="ARBA00022801"/>
    </source>
</evidence>
<dbReference type="InterPro" id="IPR000868">
    <property type="entry name" value="Isochorismatase-like_dom"/>
</dbReference>
<evidence type="ECO:0000259" key="2">
    <source>
        <dbReference type="Pfam" id="PF00857"/>
    </source>
</evidence>
<dbReference type="OrthoDB" id="9794942at2"/>
<dbReference type="Pfam" id="PF00857">
    <property type="entry name" value="Isochorismatase"/>
    <property type="match status" value="1"/>
</dbReference>
<comment type="caution">
    <text evidence="3">The sequence shown here is derived from an EMBL/GenBank/DDBJ whole genome shotgun (WGS) entry which is preliminary data.</text>
</comment>
<dbReference type="GO" id="GO:0016787">
    <property type="term" value="F:hydrolase activity"/>
    <property type="evidence" value="ECO:0007669"/>
    <property type="project" value="UniProtKB-KW"/>
</dbReference>
<dbReference type="SUPFAM" id="SSF52499">
    <property type="entry name" value="Isochorismatase-like hydrolases"/>
    <property type="match status" value="1"/>
</dbReference>
<accession>A0A263CXU9</accession>
<keyword evidence="1 3" id="KW-0378">Hydrolase</keyword>